<comment type="caution">
    <text evidence="2">The sequence shown here is derived from an EMBL/GenBank/DDBJ whole genome shotgun (WGS) entry which is preliminary data.</text>
</comment>
<dbReference type="EMBL" id="QJNS01000752">
    <property type="protein sequence ID" value="RYO73765.1"/>
    <property type="molecule type" value="Genomic_DNA"/>
</dbReference>
<keyword evidence="3" id="KW-1185">Reference proteome</keyword>
<protein>
    <recommendedName>
        <fullName evidence="1">DUF4470 domain-containing protein</fullName>
    </recommendedName>
</protein>
<reference evidence="2 3" key="1">
    <citation type="submission" date="2018-06" db="EMBL/GenBank/DDBJ databases">
        <title>Complete Genomes of Monosporascus.</title>
        <authorList>
            <person name="Robinson A.J."/>
            <person name="Natvig D.O."/>
        </authorList>
    </citation>
    <scope>NUCLEOTIDE SEQUENCE [LARGE SCALE GENOMIC DNA]</scope>
    <source>
        <strain evidence="2 3">CBS 609.92</strain>
    </source>
</reference>
<dbReference type="Pfam" id="PF14737">
    <property type="entry name" value="DUF4470"/>
    <property type="match status" value="1"/>
</dbReference>
<evidence type="ECO:0000313" key="2">
    <source>
        <dbReference type="EMBL" id="RYO73765.1"/>
    </source>
</evidence>
<accession>A0ABY0GQW8</accession>
<name>A0ABY0GQW8_9PEZI</name>
<dbReference type="InterPro" id="IPR027974">
    <property type="entry name" value="DUF4470"/>
</dbReference>
<gene>
    <name evidence="2" type="ORF">DL762_010395</name>
</gene>
<sequence length="541" mass="61192">MAHWPIHRKDCRSPLMKKTWEPSWVTQNRTPAFVDDESSHIVFGTRKYLWGNTPAFDMIRLSQNEGVDFQGPVHMLFAASGDMRNAVLSVASLPPTYRGPLSIVINDREIDIVARNVILLLIFFVEENPTVAAEYVLHVWYSALITAPCSSMLRDKLKPMVEYVCNKIAQKPGSALLGKTWKFGESSIRLVLTRNNWFSLLSYFDVPQGLAKDAAQYLRQMVVSAPERVDYVEREMCTKSPSARLGIAKFRGDGILLPFGQPRGAFAIPNPTLFHSPHEWPMMDDADPTSGWSMKSFLESDVGPAKNDVYGKLYHYLKHLFADFHGRLRSMPVTFDLLHVDARLLPGALVGQHFDRIDVSNICDMGYLGIDTTLKTFAPLLQLPSVNEYATLVTLFMNAVAEMRMMAASTLPFIDYPFREDHREQMKKVLQYMPELGRRVSRPYDPSVIKLISALSLVHDMDKNFNRYMEVHEFAGVALGVGLQMKAAHTIIDAWPMKLSDGRPTPKAKEDFALLLSSCYTGQERFVEWKLTAEASAEDVD</sequence>
<proteinExistence type="predicted"/>
<feature type="domain" description="DUF4470" evidence="1">
    <location>
        <begin position="49"/>
        <end position="145"/>
    </location>
</feature>
<evidence type="ECO:0000313" key="3">
    <source>
        <dbReference type="Proteomes" id="UP000294003"/>
    </source>
</evidence>
<organism evidence="2 3">
    <name type="scientific">Monosporascus cannonballus</name>
    <dbReference type="NCBI Taxonomy" id="155416"/>
    <lineage>
        <taxon>Eukaryota</taxon>
        <taxon>Fungi</taxon>
        <taxon>Dikarya</taxon>
        <taxon>Ascomycota</taxon>
        <taxon>Pezizomycotina</taxon>
        <taxon>Sordariomycetes</taxon>
        <taxon>Xylariomycetidae</taxon>
        <taxon>Xylariales</taxon>
        <taxon>Xylariales incertae sedis</taxon>
        <taxon>Monosporascus</taxon>
    </lineage>
</organism>
<dbReference type="Proteomes" id="UP000294003">
    <property type="component" value="Unassembled WGS sequence"/>
</dbReference>
<evidence type="ECO:0000259" key="1">
    <source>
        <dbReference type="Pfam" id="PF14737"/>
    </source>
</evidence>